<dbReference type="EMBL" id="JANUHA010000009">
    <property type="protein sequence ID" value="MCS0597551.1"/>
    <property type="molecule type" value="Genomic_DNA"/>
</dbReference>
<dbReference type="Proteomes" id="UP001206572">
    <property type="component" value="Unassembled WGS sequence"/>
</dbReference>
<reference evidence="2 3" key="1">
    <citation type="submission" date="2022-08" db="EMBL/GenBank/DDBJ databases">
        <title>Reclassification of Massilia species as members of the genera Telluria, Duganella, Pseudoduganella, Mokoshia gen. nov. and Zemynaea gen. nov. using orthogonal and non-orthogonal genome-based approaches.</title>
        <authorList>
            <person name="Bowman J.P."/>
        </authorList>
    </citation>
    <scope>NUCLEOTIDE SEQUENCE [LARGE SCALE GENOMIC DNA]</scope>
    <source>
        <strain evidence="2 3">JCM 31661</strain>
    </source>
</reference>
<evidence type="ECO:0000313" key="2">
    <source>
        <dbReference type="EMBL" id="MCS0597551.1"/>
    </source>
</evidence>
<proteinExistence type="predicted"/>
<dbReference type="SUPFAM" id="SSF53756">
    <property type="entry name" value="UDP-Glycosyltransferase/glycogen phosphorylase"/>
    <property type="match status" value="1"/>
</dbReference>
<gene>
    <name evidence="2" type="ORF">NX780_14460</name>
</gene>
<keyword evidence="3" id="KW-1185">Reference proteome</keyword>
<dbReference type="InterPro" id="IPR028098">
    <property type="entry name" value="Glyco_trans_4-like_N"/>
</dbReference>
<accession>A0ABT2AMU3</accession>
<dbReference type="Pfam" id="PF13439">
    <property type="entry name" value="Glyco_transf_4"/>
    <property type="match status" value="1"/>
</dbReference>
<dbReference type="PANTHER" id="PTHR45947:SF3">
    <property type="entry name" value="SULFOQUINOVOSYL TRANSFERASE SQD2"/>
    <property type="match status" value="1"/>
</dbReference>
<protein>
    <submittedName>
        <fullName evidence="2">Glycosyltransferase family 4 protein</fullName>
    </submittedName>
</protein>
<dbReference type="RefSeq" id="WP_258828573.1">
    <property type="nucleotide sequence ID" value="NZ_JANUHA010000009.1"/>
</dbReference>
<dbReference type="CDD" id="cd03801">
    <property type="entry name" value="GT4_PimA-like"/>
    <property type="match status" value="1"/>
</dbReference>
<dbReference type="Pfam" id="PF13692">
    <property type="entry name" value="Glyco_trans_1_4"/>
    <property type="match status" value="1"/>
</dbReference>
<organism evidence="2 3">
    <name type="scientific">Massilia agri</name>
    <dbReference type="NCBI Taxonomy" id="1886785"/>
    <lineage>
        <taxon>Bacteria</taxon>
        <taxon>Pseudomonadati</taxon>
        <taxon>Pseudomonadota</taxon>
        <taxon>Betaproteobacteria</taxon>
        <taxon>Burkholderiales</taxon>
        <taxon>Oxalobacteraceae</taxon>
        <taxon>Telluria group</taxon>
        <taxon>Massilia</taxon>
    </lineage>
</organism>
<dbReference type="Gene3D" id="3.40.50.2000">
    <property type="entry name" value="Glycogen Phosphorylase B"/>
    <property type="match status" value="2"/>
</dbReference>
<sequence>MRILMVSEDLPGDQVGGLGKHVVTLANRLLAEGHDVEILGRNDRGIERCAEQIGFRGHFRPGFDYARPGWKELQMGVFNPLKRPFFARKIAAAINQHAPGFDVVHYHGHVPMVGLHVEEGINYVQTRHDQGSECLTHLRFRDETVCDNLVPGDCSACITGKNKRAGAMRKSVTAIAVTGYRSQTARAFARHKTVFVSDFLRRQFLRAVPDADLSRCRVIHNFVDYPRLLRAAQAAPPPEPGDIVLVGRVDAGKGFGEFLAAAEGRLPPHARLTIAGDGPQRAALEARYAGPQVRFLGWQDYSQALALTARAHLAVVPSVCEEACSTTVLEALALGRQCVAMARGGTPELAAYQQYEGQLQLASTMDELVERVGAQLAEPPRQRVPPASFGADAGRLLPQLLELYAEQTNLFDRYVHLEQRRHAG</sequence>
<comment type="caution">
    <text evidence="2">The sequence shown here is derived from an EMBL/GenBank/DDBJ whole genome shotgun (WGS) entry which is preliminary data.</text>
</comment>
<evidence type="ECO:0000259" key="1">
    <source>
        <dbReference type="Pfam" id="PF13439"/>
    </source>
</evidence>
<evidence type="ECO:0000313" key="3">
    <source>
        <dbReference type="Proteomes" id="UP001206572"/>
    </source>
</evidence>
<name>A0ABT2AMU3_9BURK</name>
<dbReference type="PANTHER" id="PTHR45947">
    <property type="entry name" value="SULFOQUINOVOSYL TRANSFERASE SQD2"/>
    <property type="match status" value="1"/>
</dbReference>
<dbReference type="InterPro" id="IPR050194">
    <property type="entry name" value="Glycosyltransferase_grp1"/>
</dbReference>
<feature type="domain" description="Glycosyltransferase subfamily 4-like N-terminal" evidence="1">
    <location>
        <begin position="15"/>
        <end position="224"/>
    </location>
</feature>